<dbReference type="EMBL" id="BAABEY010000034">
    <property type="protein sequence ID" value="GAA4445601.1"/>
    <property type="molecule type" value="Genomic_DNA"/>
</dbReference>
<dbReference type="InterPro" id="IPR036291">
    <property type="entry name" value="NAD(P)-bd_dom_sf"/>
</dbReference>
<dbReference type="SUPFAM" id="SSF51735">
    <property type="entry name" value="NAD(P)-binding Rossmann-fold domains"/>
    <property type="match status" value="1"/>
</dbReference>
<accession>A0ABP8M943</accession>
<proteinExistence type="predicted"/>
<dbReference type="Gene3D" id="3.40.50.720">
    <property type="entry name" value="NAD(P)-binding Rossmann-like Domain"/>
    <property type="match status" value="1"/>
</dbReference>
<protein>
    <submittedName>
        <fullName evidence="1">Epimerase</fullName>
    </submittedName>
</protein>
<dbReference type="PANTHER" id="PTHR14097">
    <property type="entry name" value="OXIDOREDUCTASE HTATIP2"/>
    <property type="match status" value="1"/>
</dbReference>
<gene>
    <name evidence="1" type="ORF">GCM10023091_37470</name>
</gene>
<keyword evidence="2" id="KW-1185">Reference proteome</keyword>
<dbReference type="PANTHER" id="PTHR14097:SF8">
    <property type="entry name" value="NAD(P)-BINDING DOMAIN-CONTAINING PROTEIN"/>
    <property type="match status" value="1"/>
</dbReference>
<organism evidence="1 2">
    <name type="scientific">Ravibacter arvi</name>
    <dbReference type="NCBI Taxonomy" id="2051041"/>
    <lineage>
        <taxon>Bacteria</taxon>
        <taxon>Pseudomonadati</taxon>
        <taxon>Bacteroidota</taxon>
        <taxon>Cytophagia</taxon>
        <taxon>Cytophagales</taxon>
        <taxon>Spirosomataceae</taxon>
        <taxon>Ravibacter</taxon>
    </lineage>
</organism>
<dbReference type="RefSeq" id="WP_345032054.1">
    <property type="nucleotide sequence ID" value="NZ_BAABEY010000034.1"/>
</dbReference>
<name>A0ABP8M943_9BACT</name>
<evidence type="ECO:0000313" key="2">
    <source>
        <dbReference type="Proteomes" id="UP001501508"/>
    </source>
</evidence>
<sequence length="222" mass="24422">MAFNVIITGASGMVGRGILLECLESPEVAHVLVVNRSPLGISHSKLREVLLQDFQNVASIAHEFGGYDACFFAMGVSSVGMKEDAYTRITFDVVVKFADLLYGINPNLVFNYVSGAGTDSTERGAIMWARVKGRTENYVLRKGFRDAYAFRPGVIVPEKGVKSKTPLYNFLIVLATPFFGLLKKSPSITTTGKIGQAMIRSMYEDYPVKHLEAKDINRLATL</sequence>
<evidence type="ECO:0000313" key="1">
    <source>
        <dbReference type="EMBL" id="GAA4445601.1"/>
    </source>
</evidence>
<dbReference type="Proteomes" id="UP001501508">
    <property type="component" value="Unassembled WGS sequence"/>
</dbReference>
<reference evidence="2" key="1">
    <citation type="journal article" date="2019" name="Int. J. Syst. Evol. Microbiol.">
        <title>The Global Catalogue of Microorganisms (GCM) 10K type strain sequencing project: providing services to taxonomists for standard genome sequencing and annotation.</title>
        <authorList>
            <consortium name="The Broad Institute Genomics Platform"/>
            <consortium name="The Broad Institute Genome Sequencing Center for Infectious Disease"/>
            <person name="Wu L."/>
            <person name="Ma J."/>
        </authorList>
    </citation>
    <scope>NUCLEOTIDE SEQUENCE [LARGE SCALE GENOMIC DNA]</scope>
    <source>
        <strain evidence="2">JCM 31920</strain>
    </source>
</reference>
<comment type="caution">
    <text evidence="1">The sequence shown here is derived from an EMBL/GenBank/DDBJ whole genome shotgun (WGS) entry which is preliminary data.</text>
</comment>